<feature type="transmembrane region" description="Helical" evidence="6">
    <location>
        <begin position="401"/>
        <end position="417"/>
    </location>
</feature>
<evidence type="ECO:0000256" key="6">
    <source>
        <dbReference type="RuleBase" id="RU367089"/>
    </source>
</evidence>
<feature type="transmembrane region" description="Helical" evidence="6">
    <location>
        <begin position="140"/>
        <end position="162"/>
    </location>
</feature>
<comment type="similarity">
    <text evidence="2 6">Belongs to the pecanex family.</text>
</comment>
<feature type="compositionally biased region" description="Acidic residues" evidence="7">
    <location>
        <begin position="820"/>
        <end position="834"/>
    </location>
</feature>
<dbReference type="VGNC" id="VGNC:106015">
    <property type="gene designation" value="PCNX4"/>
</dbReference>
<dbReference type="Ensembl" id="ENSSSCT00000042041.3">
    <property type="protein sequence ID" value="ENSSSCP00000038316.2"/>
    <property type="gene ID" value="ENSSSCG00000005082.5"/>
</dbReference>
<evidence type="ECO:0000256" key="3">
    <source>
        <dbReference type="ARBA" id="ARBA00022692"/>
    </source>
</evidence>
<dbReference type="PANTHER" id="PTHR12372:SF6">
    <property type="entry name" value="PECANEX-LIKE PROTEIN 4"/>
    <property type="match status" value="1"/>
</dbReference>
<feature type="transmembrane region" description="Helical" evidence="6">
    <location>
        <begin position="577"/>
        <end position="599"/>
    </location>
</feature>
<evidence type="ECO:0000256" key="5">
    <source>
        <dbReference type="ARBA" id="ARBA00023136"/>
    </source>
</evidence>
<keyword evidence="5 6" id="KW-0472">Membrane</keyword>
<gene>
    <name evidence="9 11" type="primary">PCNX4</name>
</gene>
<evidence type="ECO:0000256" key="7">
    <source>
        <dbReference type="SAM" id="MobiDB-lite"/>
    </source>
</evidence>
<feature type="domain" description="Pecanex C-terminal" evidence="8">
    <location>
        <begin position="1140"/>
        <end position="1225"/>
    </location>
</feature>
<feature type="transmembrane region" description="Helical" evidence="6">
    <location>
        <begin position="216"/>
        <end position="235"/>
    </location>
</feature>
<dbReference type="Proteomes" id="UP000008227">
    <property type="component" value="Chromosome 1"/>
</dbReference>
<feature type="transmembrane region" description="Helical" evidence="6">
    <location>
        <begin position="174"/>
        <end position="195"/>
    </location>
</feature>
<feature type="transmembrane region" description="Helical" evidence="6">
    <location>
        <begin position="73"/>
        <end position="92"/>
    </location>
</feature>
<protein>
    <recommendedName>
        <fullName evidence="6">Pecanex-like protein</fullName>
    </recommendedName>
</protein>
<dbReference type="InterPro" id="IPR039797">
    <property type="entry name" value="Pecanex"/>
</dbReference>
<sequence length="1233" mass="139581">MRRMSPDVPLLNDYKQDFFLKRFPQTVLGGPRLKLGYCAPPYIYVNQIILFLMPWVLGGIGTLLYQFGILEDYYTAALSGGLMLFTAFVIQFTSRYARNKSVTVERMLTTNILAEEDEHEFTSCVGAETIKFLIPGKKHIVNTVFHSVLAGLVCGLGTWYLLPNRVTQLYGSAGGTVLLFVFGWMTLCIGEYSLIVNTATETATFQTQDTYEITPLMRPLYIFVFVSVDLAHRFMVNIPVLEQMNQILHILFVFLPFLWALGTLPPPDALFLWAMEQVLEFGLGGSSMSTHLRLLIMFIISSGTVITSYFIPSTVGVVLFMTGLGFLLSLNLSGMSFLFRHSVTKHRVETKSKTLPSGLEKQFTWKEFLFYIIVLVLALLETGLLHHFAGFSHISKSSPQAIVGYILMILFIILWILKEIQSVYIFGIFRNPFYPKDVQTVTLFLEKQTKLVKIGVVRRILINIVSPFAMIAFLSMDSALQRLHSVSVSIGFTRAFRMVWQNTENALLEIVIVSAVHLLISSTDTWWNRSLDTGIRLLLVGIMRDRLIQFISKLQFAVTVLLASWTEKKRRKSTTTLCILNIVFSPFMLLLIVFSTLLSSPLLPLFTLPLFLVGFPRPVQSWPGVVGTTACVCADTVYYYQMVPSLTTALQSAMAAGSLGLILPGSHYLGRFQDRLIWIMILECGYTYCCLNIKGLELQETSCHTAEARRVDEVFQGAFEQEEYARVCSINEHFGNVLTPCTVLPVKLYSDARSVLSGIIDSHDNLKEFKGDLVKVLVWILVQFCSRRSSMQENVQKTENKGKASLIILPALNSSPQPESLEDTDSLNSENLDDWSDDIFGEEPTIKKGKEEKDQVKVLPVINLPIPGSVESQRVGNHSTSTVTECSLYQAVVLGYPAVDKGEQEDRTYIPLMEFSCSHSHLLSLPEEWMSNCLPNSKVKEMRSLFPEDWYQFVLKHLECFHSKENASSIVEEIAKDRVLKEFYVHAVVTCYFSLFGVDNMTPSPGHILRVYSGVLPWSVALDWLTEKPELFQLVLKAFRYTLKLMIDKASLGPIEDFKELTDCLEEYESDWYIGLVSDEKWKEAVLQEKPYLFSLGYDPNMLSKTETPLRLVLPRTQGSLSPQLPVERLFSYKKNFSISLLTLGMYSQKGVYTGRVLTLQELLIQVGKLNAEAVRGQWANLSWELLYATNDDEERYSIQAHPLLLRNLTVQAADPPLGYPIYSSKPLHIHLF</sequence>
<evidence type="ECO:0000256" key="4">
    <source>
        <dbReference type="ARBA" id="ARBA00022989"/>
    </source>
</evidence>
<feature type="transmembrane region" description="Helical" evidence="6">
    <location>
        <begin position="547"/>
        <end position="565"/>
    </location>
</feature>
<organism evidence="9 10">
    <name type="scientific">Sus scrofa</name>
    <name type="common">Pig</name>
    <dbReference type="NCBI Taxonomy" id="9823"/>
    <lineage>
        <taxon>Eukaryota</taxon>
        <taxon>Metazoa</taxon>
        <taxon>Chordata</taxon>
        <taxon>Craniata</taxon>
        <taxon>Vertebrata</taxon>
        <taxon>Euteleostomi</taxon>
        <taxon>Mammalia</taxon>
        <taxon>Eutheria</taxon>
        <taxon>Laurasiatheria</taxon>
        <taxon>Artiodactyla</taxon>
        <taxon>Suina</taxon>
        <taxon>Suidae</taxon>
        <taxon>Sus</taxon>
    </lineage>
</organism>
<reference evidence="9" key="4">
    <citation type="submission" date="2025-09" db="UniProtKB">
        <authorList>
            <consortium name="Ensembl"/>
        </authorList>
    </citation>
    <scope>IDENTIFICATION</scope>
</reference>
<feature type="transmembrane region" description="Helical" evidence="6">
    <location>
        <begin position="368"/>
        <end position="389"/>
    </location>
</feature>
<dbReference type="ExpressionAtlas" id="A0A287A314">
    <property type="expression patterns" value="baseline and differential"/>
</dbReference>
<dbReference type="FunCoup" id="A0A287A314">
    <property type="interactions" value="744"/>
</dbReference>
<evidence type="ECO:0000259" key="8">
    <source>
        <dbReference type="Pfam" id="PF05041"/>
    </source>
</evidence>
<name>A0A287A314_PIG</name>
<dbReference type="GO" id="GO:0016020">
    <property type="term" value="C:membrane"/>
    <property type="evidence" value="ECO:0007669"/>
    <property type="project" value="UniProtKB-SubCell"/>
</dbReference>
<dbReference type="Pfam" id="PF05041">
    <property type="entry name" value="Pecanex_C"/>
    <property type="match status" value="1"/>
</dbReference>
<feature type="transmembrane region" description="Helical" evidence="6">
    <location>
        <begin position="247"/>
        <end position="273"/>
    </location>
</feature>
<dbReference type="InParanoid" id="A0A287A314"/>
<keyword evidence="4 6" id="KW-1133">Transmembrane helix</keyword>
<feature type="transmembrane region" description="Helical" evidence="6">
    <location>
        <begin position="294"/>
        <end position="311"/>
    </location>
</feature>
<evidence type="ECO:0000313" key="10">
    <source>
        <dbReference type="Proteomes" id="UP000008227"/>
    </source>
</evidence>
<dbReference type="GeneTree" id="ENSGT00940000156899"/>
<feature type="region of interest" description="Disordered" evidence="7">
    <location>
        <begin position="814"/>
        <end position="834"/>
    </location>
</feature>
<comment type="subcellular location">
    <subcellularLocation>
        <location evidence="1 6">Membrane</location>
        <topology evidence="1 6">Multi-pass membrane protein</topology>
    </subcellularLocation>
</comment>
<dbReference type="InterPro" id="IPR007735">
    <property type="entry name" value="Pecanex_C"/>
</dbReference>
<dbReference type="Bgee" id="ENSSSCG00000005082">
    <property type="expression patterns" value="Expressed in metanephros cortex and 45 other cell types or tissues"/>
</dbReference>
<evidence type="ECO:0000313" key="11">
    <source>
        <dbReference type="VGNC" id="VGNC:106015"/>
    </source>
</evidence>
<keyword evidence="10" id="KW-1185">Reference proteome</keyword>
<feature type="transmembrane region" description="Helical" evidence="6">
    <location>
        <begin position="317"/>
        <end position="339"/>
    </location>
</feature>
<dbReference type="PANTHER" id="PTHR12372">
    <property type="entry name" value="PECANEX"/>
    <property type="match status" value="1"/>
</dbReference>
<evidence type="ECO:0000256" key="2">
    <source>
        <dbReference type="ARBA" id="ARBA00010170"/>
    </source>
</evidence>
<feature type="transmembrane region" description="Helical" evidence="6">
    <location>
        <begin position="507"/>
        <end position="527"/>
    </location>
</feature>
<keyword evidence="3 6" id="KW-0812">Transmembrane</keyword>
<feature type="transmembrane region" description="Helical" evidence="6">
    <location>
        <begin position="42"/>
        <end position="67"/>
    </location>
</feature>
<proteinExistence type="inferred from homology"/>
<dbReference type="AlphaFoldDB" id="A0A287A314"/>
<reference evidence="9" key="3">
    <citation type="submission" date="2025-08" db="UniProtKB">
        <authorList>
            <consortium name="Ensembl"/>
        </authorList>
    </citation>
    <scope>IDENTIFICATION</scope>
</reference>
<accession>A0A287A314</accession>
<evidence type="ECO:0000256" key="1">
    <source>
        <dbReference type="ARBA" id="ARBA00004141"/>
    </source>
</evidence>
<evidence type="ECO:0000313" key="9">
    <source>
        <dbReference type="Ensembl" id="ENSSSCP00000038316.2"/>
    </source>
</evidence>
<reference evidence="10" key="1">
    <citation type="submission" date="2009-11" db="EMBL/GenBank/DDBJ databases">
        <authorList>
            <consortium name="Porcine genome sequencing project"/>
        </authorList>
    </citation>
    <scope>NUCLEOTIDE SEQUENCE [LARGE SCALE GENOMIC DNA]</scope>
    <source>
        <strain evidence="10">Duroc</strain>
    </source>
</reference>
<reference evidence="9" key="2">
    <citation type="journal article" date="2020" name="Gigascience">
        <title>An improved pig reference genome sequence to enable pig genetics and genomics research.</title>
        <authorList>
            <person name="Warr A."/>
            <person name="Affara N."/>
            <person name="Aken B."/>
            <person name="Beiki H."/>
            <person name="Bickhart D.M."/>
            <person name="Billis K."/>
            <person name="Chow W."/>
            <person name="Eory L."/>
            <person name="Finlayson H.A."/>
            <person name="Flicek P."/>
            <person name="Giron C.G."/>
            <person name="Griffin D.K."/>
            <person name="Hall R."/>
            <person name="Hannum G."/>
            <person name="Hourlier T."/>
            <person name="Howe K."/>
            <person name="Hume D.A."/>
            <person name="Izuogu O."/>
            <person name="Kim K."/>
            <person name="Koren S."/>
            <person name="Liu H."/>
            <person name="Manchanda N."/>
            <person name="Martin F.J."/>
            <person name="Nonneman D.J."/>
            <person name="O'Connor R.E."/>
            <person name="Phillippy A.M."/>
            <person name="Rohrer G.A."/>
            <person name="Rosen B.D."/>
            <person name="Rund L.A."/>
            <person name="Sargent C.A."/>
            <person name="Schook L.B."/>
            <person name="Schroeder S.G."/>
            <person name="Schwartz A.S."/>
            <person name="Skinner B.M."/>
            <person name="Talbot R."/>
            <person name="Tseng E."/>
            <person name="Tuggle C.K."/>
            <person name="Watson M."/>
            <person name="Smith T.P.L."/>
            <person name="Archibald A.L."/>
        </authorList>
    </citation>
    <scope>NUCLEOTIDE SEQUENCE [LARGE SCALE GENOMIC DNA]</scope>
    <source>
        <strain evidence="9">Duroc</strain>
    </source>
</reference>